<evidence type="ECO:0000313" key="1">
    <source>
        <dbReference type="EMBL" id="HIY65361.1"/>
    </source>
</evidence>
<dbReference type="Gene3D" id="3.40.190.10">
    <property type="entry name" value="Periplasmic binding protein-like II"/>
    <property type="match status" value="2"/>
</dbReference>
<dbReference type="AlphaFoldDB" id="A0A9D1YTR8"/>
<dbReference type="Proteomes" id="UP000824005">
    <property type="component" value="Unassembled WGS sequence"/>
</dbReference>
<accession>A0A9D1YTR8</accession>
<name>A0A9D1YTR8_9MICO</name>
<reference evidence="1" key="1">
    <citation type="journal article" date="2021" name="PeerJ">
        <title>Extensive microbial diversity within the chicken gut microbiome revealed by metagenomics and culture.</title>
        <authorList>
            <person name="Gilroy R."/>
            <person name="Ravi A."/>
            <person name="Getino M."/>
            <person name="Pursley I."/>
            <person name="Horton D.L."/>
            <person name="Alikhan N.F."/>
            <person name="Baker D."/>
            <person name="Gharbi K."/>
            <person name="Hall N."/>
            <person name="Watson M."/>
            <person name="Adriaenssens E.M."/>
            <person name="Foster-Nyarko E."/>
            <person name="Jarju S."/>
            <person name="Secka A."/>
            <person name="Antonio M."/>
            <person name="Oren A."/>
            <person name="Chaudhuri R.R."/>
            <person name="La Ragione R."/>
            <person name="Hildebrand F."/>
            <person name="Pallen M.J."/>
        </authorList>
    </citation>
    <scope>NUCLEOTIDE SEQUENCE</scope>
    <source>
        <strain evidence="1">ChiGjej1B1-98</strain>
    </source>
</reference>
<dbReference type="PANTHER" id="PTHR30024">
    <property type="entry name" value="ALIPHATIC SULFONATES-BINDING PROTEIN-RELATED"/>
    <property type="match status" value="1"/>
</dbReference>
<dbReference type="EMBL" id="DXDC01000110">
    <property type="protein sequence ID" value="HIY65361.1"/>
    <property type="molecule type" value="Genomic_DNA"/>
</dbReference>
<comment type="caution">
    <text evidence="1">The sequence shown here is derived from an EMBL/GenBank/DDBJ whole genome shotgun (WGS) entry which is preliminary data.</text>
</comment>
<evidence type="ECO:0000313" key="2">
    <source>
        <dbReference type="Proteomes" id="UP000824005"/>
    </source>
</evidence>
<dbReference type="SUPFAM" id="SSF53850">
    <property type="entry name" value="Periplasmic binding protein-like II"/>
    <property type="match status" value="1"/>
</dbReference>
<dbReference type="PANTHER" id="PTHR30024:SF42">
    <property type="entry name" value="ALIPHATIC SULFONATES-BINDING PROTEIN-RELATED"/>
    <property type="match status" value="1"/>
</dbReference>
<protein>
    <submittedName>
        <fullName evidence="1">ABC transporter substrate-binding protein</fullName>
    </submittedName>
</protein>
<organism evidence="1 2">
    <name type="scientific">Candidatus Agrococcus pullicola</name>
    <dbReference type="NCBI Taxonomy" id="2838429"/>
    <lineage>
        <taxon>Bacteria</taxon>
        <taxon>Bacillati</taxon>
        <taxon>Actinomycetota</taxon>
        <taxon>Actinomycetes</taxon>
        <taxon>Micrococcales</taxon>
        <taxon>Microbacteriaceae</taxon>
        <taxon>Agrococcus</taxon>
    </lineage>
</organism>
<proteinExistence type="predicted"/>
<reference evidence="1" key="2">
    <citation type="submission" date="2021-04" db="EMBL/GenBank/DDBJ databases">
        <authorList>
            <person name="Gilroy R."/>
        </authorList>
    </citation>
    <scope>NUCLEOTIDE SEQUENCE</scope>
    <source>
        <strain evidence="1">ChiGjej1B1-98</strain>
    </source>
</reference>
<gene>
    <name evidence="1" type="ORF">H9830_03690</name>
</gene>
<sequence>MTLRQSHFVEPVPLVIAREHRLLEGVDMAFEHTRGSAAQLDGLLRGELDLVVTAMDNLFEWTRAGADVRLIAQVERTTPLRLVARSGFGDISALSRCRFAVDSATSGFSLVAKAIFSEAGIEVMEIEVGGVRARMEALLAGSADATLLGPPFDVLAEQAGAAVLLDLGDQFPALPGQGLVSRTEITKSPELSDYLRSLATATRVAAEIPDTEGVALMKRSGFGPAASAHWDARPGRLDVNPVGLEFLTEIRRDLGFLRGDTLRALHDTEPLKTAQGLPESCATMRTER</sequence>